<dbReference type="PROSITE" id="PS51450">
    <property type="entry name" value="LRR"/>
    <property type="match status" value="3"/>
</dbReference>
<dbReference type="SUPFAM" id="SSF52058">
    <property type="entry name" value="L domain-like"/>
    <property type="match status" value="5"/>
</dbReference>
<proteinExistence type="inferred from homology"/>
<dbReference type="FunFam" id="3.80.10.10:FF:000101">
    <property type="entry name" value="LRR receptor-like serine/threonine-protein kinase ERECTA"/>
    <property type="match status" value="1"/>
</dbReference>
<feature type="domain" description="Leucine-rich repeat-containing N-terminal plant-type" evidence="15">
    <location>
        <begin position="145"/>
        <end position="185"/>
    </location>
</feature>
<evidence type="ECO:0000256" key="10">
    <source>
        <dbReference type="ARBA" id="ARBA00022989"/>
    </source>
</evidence>
<dbReference type="InterPro" id="IPR032675">
    <property type="entry name" value="LRR_dom_sf"/>
</dbReference>
<comment type="similarity">
    <text evidence="2">Belongs to the RLP family.</text>
</comment>
<evidence type="ECO:0000256" key="13">
    <source>
        <dbReference type="ARBA" id="ARBA00023180"/>
    </source>
</evidence>
<dbReference type="PANTHER" id="PTHR48063">
    <property type="entry name" value="LRR RECEPTOR-LIKE KINASE"/>
    <property type="match status" value="1"/>
</dbReference>
<feature type="domain" description="Disease resistance R13L4/SHOC-2-like LRR" evidence="16">
    <location>
        <begin position="1152"/>
        <end position="1377"/>
    </location>
</feature>
<protein>
    <recommendedName>
        <fullName evidence="19">Leucine-rich repeat-containing N-terminal plant-type domain-containing protein</fullName>
    </recommendedName>
</protein>
<evidence type="ECO:0000256" key="2">
    <source>
        <dbReference type="ARBA" id="ARBA00009592"/>
    </source>
</evidence>
<dbReference type="FunFam" id="3.80.10.10:FF:000111">
    <property type="entry name" value="LRR receptor-like serine/threonine-protein kinase ERECTA"/>
    <property type="match status" value="1"/>
</dbReference>
<evidence type="ECO:0000256" key="12">
    <source>
        <dbReference type="ARBA" id="ARBA00023170"/>
    </source>
</evidence>
<dbReference type="Pfam" id="PF23598">
    <property type="entry name" value="LRR_14"/>
    <property type="match status" value="2"/>
</dbReference>
<evidence type="ECO:0000313" key="17">
    <source>
        <dbReference type="EMBL" id="KAJ9555532.1"/>
    </source>
</evidence>
<dbReference type="GO" id="GO:0005524">
    <property type="term" value="F:ATP binding"/>
    <property type="evidence" value="ECO:0007669"/>
    <property type="project" value="UniProtKB-KW"/>
</dbReference>
<dbReference type="InterPro" id="IPR001611">
    <property type="entry name" value="Leu-rich_rpt"/>
</dbReference>
<evidence type="ECO:0000259" key="16">
    <source>
        <dbReference type="Pfam" id="PF23598"/>
    </source>
</evidence>
<evidence type="ECO:0000256" key="3">
    <source>
        <dbReference type="ARBA" id="ARBA00022475"/>
    </source>
</evidence>
<dbReference type="GO" id="GO:0051707">
    <property type="term" value="P:response to other organism"/>
    <property type="evidence" value="ECO:0007669"/>
    <property type="project" value="UniProtKB-ARBA"/>
</dbReference>
<keyword evidence="5" id="KW-0812">Transmembrane</keyword>
<dbReference type="InterPro" id="IPR013210">
    <property type="entry name" value="LRR_N_plant-typ"/>
</dbReference>
<evidence type="ECO:0000256" key="6">
    <source>
        <dbReference type="ARBA" id="ARBA00022729"/>
    </source>
</evidence>
<evidence type="ECO:0000256" key="14">
    <source>
        <dbReference type="SAM" id="MobiDB-lite"/>
    </source>
</evidence>
<feature type="domain" description="Leucine-rich repeat-containing N-terminal plant-type" evidence="15">
    <location>
        <begin position="1091"/>
        <end position="1129"/>
    </location>
</feature>
<keyword evidence="11" id="KW-0472">Membrane</keyword>
<dbReference type="Pfam" id="PF00560">
    <property type="entry name" value="LRR_1"/>
    <property type="match status" value="11"/>
</dbReference>
<evidence type="ECO:0000256" key="8">
    <source>
        <dbReference type="ARBA" id="ARBA00022741"/>
    </source>
</evidence>
<keyword evidence="7" id="KW-0677">Repeat</keyword>
<evidence type="ECO:0000256" key="7">
    <source>
        <dbReference type="ARBA" id="ARBA00022737"/>
    </source>
</evidence>
<dbReference type="EMBL" id="JARYMX010000003">
    <property type="protein sequence ID" value="KAJ9555532.1"/>
    <property type="molecule type" value="Genomic_DNA"/>
</dbReference>
<keyword evidence="18" id="KW-1185">Reference proteome</keyword>
<sequence>MVMVVVMGDGSMVDGDGDGDGAGGGDGEVGDGGGGWRWFSAATVVSRRRFSTATVVLGSGGGDLVMVKVGGGGDGGGGGGWRWVAMVLGGDDGSRRRFSATMVVHGGNNSGGDLLNSSNQLAEAAATTYGNIGANAINKKSCFHKEKQALLHFKASISRDRFGTLSTWRAEHDGDCCNWSGVTCNNQTHHVTELHLRVFLLEGEISPSLVNLTYLNQLDLSYNSFNGTIPNFIGSMTQLRYLDLSANSFNATIPNFIGSMTQLRYLDLSYNFFNGTIPKSIGSLTQLRYLDLSYNFLHGNIPPEFGNLISLRNLSLGTRESSSMIEIENLDWLSNLSRLQHLQMERISLAKANYWIDVILSLRKLSFLSLWKCDLSQIMHPYSSFLNSSSSSIEYLYLRNSNLNSSMYHWLFPLTGNRLLFLDLSYNMIDGVPKYLGNLCSLTDLYLESNQIAVKFADFLNNLSGCTSVTLRRLIVPHSQFTGSVSDEIQKFSSLEFLYLSHNHLSGTMSEKVWELRNLQTLDVSSNSLVITANVGKSKILYIDLSNNSLVVTPSEAHMSNNYCVESIDLRACNLGPLYPKLIQTYKNLTYLDISGNRIFDTIHVRFWKTWPSRLRYLNISSNNISGKVPDLSSNFDIYPTIDLSSNNFYGPIPNVPSTLRSLNLSKNKFYGGITFLCQIVDGFLSFLDLSHNSLTGKLPDCLWHFKELQVLNLGHNNFSGRLPASIGYLFQLQVLDLYNNSFSRELPLALKNCTSLTFLNLGANKFSSYVPIWIGENLIGLYGLILRSNNFFGPIPLQLCHLVNLQILDLSMNNLNGTIPPCVNNLSAMVHGRLLLENNMHRYAKDLDDEGNVQMVGTYVDNAIMEWRGNERELTSTLGLLTSIDLSSNNLTGQIPNELTDLHELLALNLSKNALLGEIPRRIGEMKKLEIFDLSRNNFSGGIPSSMSQTTSLNWLDVSYNKLSGRIPSSTQLQSFEPSTYIGNAGLCGPPITKSCPGDEVPSMARESESGEESIDELRRCEKSIPAGEAEAKAETRADHESSLFSETIAGLLKREPENKITILVTSLGHQFVAAAVDANVAINYKCFHKERQALLDFKAGVQDPDGQLSTWRAEDENCCKWSGVTCNNQTLHLTELHLSSYHLAGKLSPSLLNLSHLNHLELSHNLFNGSIPDFIGSMTQLTYLGLSRNSFNGTIPMSVGSLTQLRYLDLSYTFFVGTIPPKFGNLTNLRNLSLGNFFDTSPMIEIENLDWLSNLSHLQHLQMDGVSLAKANHWVDVVLGLPKLSSLSLWECDLSKVMHPYSSFMNYSSSSSIEYLYLGDNNLNSSTYPWLFPLTSNRLLELDLSYNMLDGIPKYLGDLCSLTDLYLYSNHITIKFADFLSNLSGCTSVTLRRLSAWDSQFTGSVSDEIQKFSSLELLDLSDNQLSGTMSEKVWELPNLQNLYVSSNSLVITTNVGKSKISYIDLSNNLLVVTPSEPHMSNNYCMESIDLRACNLGPLYPKWIQRYKNLTYLDISDNQIFDTIPVLFWRTWPSRLRYLNLSSNNINGKVPNLSLNFDIYPTIDLSSNNFYGPIPNVPSTLTSLNLSKNKFYGGISFLCQIVDGFLTFLDLSHNSLTGQLPDCLWHFKELQVLNLGHNNFSGRLPASIGYLLQLQVIPSVAIVSWYHKLRQIDAKPKPRPVLIAPQILSVKQIIESVEYLLTTPCVIVDLPTTGIIQGKNKRYGITSIAMVGGKTKDYSSPG</sequence>
<dbReference type="FunFam" id="3.80.10.10:FF:000095">
    <property type="entry name" value="LRR receptor-like serine/threonine-protein kinase GSO1"/>
    <property type="match status" value="1"/>
</dbReference>
<evidence type="ECO:0000259" key="15">
    <source>
        <dbReference type="Pfam" id="PF08263"/>
    </source>
</evidence>
<dbReference type="GO" id="GO:0005886">
    <property type="term" value="C:plasma membrane"/>
    <property type="evidence" value="ECO:0007669"/>
    <property type="project" value="UniProtKB-SubCell"/>
</dbReference>
<keyword evidence="3" id="KW-1003">Cell membrane</keyword>
<feature type="region of interest" description="Disordered" evidence="14">
    <location>
        <begin position="1000"/>
        <end position="1019"/>
    </location>
</feature>
<comment type="caution">
    <text evidence="17">The sequence shown here is derived from an EMBL/GenBank/DDBJ whole genome shotgun (WGS) entry which is preliminary data.</text>
</comment>
<feature type="domain" description="Disease resistance R13L4/SHOC-2-like LRR" evidence="16">
    <location>
        <begin position="199"/>
        <end position="456"/>
    </location>
</feature>
<dbReference type="InterPro" id="IPR055414">
    <property type="entry name" value="LRR_R13L4/SHOC2-like"/>
</dbReference>
<dbReference type="InterPro" id="IPR003591">
    <property type="entry name" value="Leu-rich_rpt_typical-subtyp"/>
</dbReference>
<evidence type="ECO:0000256" key="9">
    <source>
        <dbReference type="ARBA" id="ARBA00022840"/>
    </source>
</evidence>
<dbReference type="InterPro" id="IPR046956">
    <property type="entry name" value="RLP23-like"/>
</dbReference>
<evidence type="ECO:0000313" key="18">
    <source>
        <dbReference type="Proteomes" id="UP001172457"/>
    </source>
</evidence>
<evidence type="ECO:0000256" key="1">
    <source>
        <dbReference type="ARBA" id="ARBA00004251"/>
    </source>
</evidence>
<gene>
    <name evidence="17" type="ORF">OSB04_010146</name>
</gene>
<dbReference type="SMART" id="SM00369">
    <property type="entry name" value="LRR_TYP"/>
    <property type="match status" value="13"/>
</dbReference>
<name>A0AA38WBM0_9ASTR</name>
<dbReference type="Gene3D" id="3.80.10.10">
    <property type="entry name" value="Ribonuclease Inhibitor"/>
    <property type="match status" value="7"/>
</dbReference>
<organism evidence="17 18">
    <name type="scientific">Centaurea solstitialis</name>
    <name type="common">yellow star-thistle</name>
    <dbReference type="NCBI Taxonomy" id="347529"/>
    <lineage>
        <taxon>Eukaryota</taxon>
        <taxon>Viridiplantae</taxon>
        <taxon>Streptophyta</taxon>
        <taxon>Embryophyta</taxon>
        <taxon>Tracheophyta</taxon>
        <taxon>Spermatophyta</taxon>
        <taxon>Magnoliopsida</taxon>
        <taxon>eudicotyledons</taxon>
        <taxon>Gunneridae</taxon>
        <taxon>Pentapetalae</taxon>
        <taxon>asterids</taxon>
        <taxon>campanulids</taxon>
        <taxon>Asterales</taxon>
        <taxon>Asteraceae</taxon>
        <taxon>Carduoideae</taxon>
        <taxon>Cardueae</taxon>
        <taxon>Centaureinae</taxon>
        <taxon>Centaurea</taxon>
    </lineage>
</organism>
<dbReference type="PANTHER" id="PTHR48063:SF103">
    <property type="entry name" value="LEUCINE-RICH RECEPTOR-LIKE KINASE FAMILY PROTEIN"/>
    <property type="match status" value="1"/>
</dbReference>
<dbReference type="Proteomes" id="UP001172457">
    <property type="component" value="Chromosome 3"/>
</dbReference>
<evidence type="ECO:0000256" key="11">
    <source>
        <dbReference type="ARBA" id="ARBA00023136"/>
    </source>
</evidence>
<reference evidence="17" key="1">
    <citation type="submission" date="2023-03" db="EMBL/GenBank/DDBJ databases">
        <title>Chromosome-scale reference genome and RAD-based genetic map of yellow starthistle (Centaurea solstitialis) reveal putative structural variation and QTLs associated with invader traits.</title>
        <authorList>
            <person name="Reatini B."/>
            <person name="Cang F.A."/>
            <person name="Jiang Q."/>
            <person name="Mckibben M.T.W."/>
            <person name="Barker M.S."/>
            <person name="Rieseberg L.H."/>
            <person name="Dlugosch K.M."/>
        </authorList>
    </citation>
    <scope>NUCLEOTIDE SEQUENCE</scope>
    <source>
        <strain evidence="17">CAN-66</strain>
        <tissue evidence="17">Leaf</tissue>
    </source>
</reference>
<dbReference type="SUPFAM" id="SSF52047">
    <property type="entry name" value="RNI-like"/>
    <property type="match status" value="1"/>
</dbReference>
<keyword evidence="13" id="KW-0325">Glycoprotein</keyword>
<dbReference type="GO" id="GO:0006952">
    <property type="term" value="P:defense response"/>
    <property type="evidence" value="ECO:0007669"/>
    <property type="project" value="UniProtKB-ARBA"/>
</dbReference>
<dbReference type="PRINTS" id="PR00019">
    <property type="entry name" value="LEURICHRPT"/>
</dbReference>
<evidence type="ECO:0000256" key="4">
    <source>
        <dbReference type="ARBA" id="ARBA00022614"/>
    </source>
</evidence>
<keyword evidence="8" id="KW-0547">Nucleotide-binding</keyword>
<comment type="subcellular location">
    <subcellularLocation>
        <location evidence="1">Cell membrane</location>
        <topology evidence="1">Single-pass type I membrane protein</topology>
    </subcellularLocation>
</comment>
<evidence type="ECO:0000256" key="5">
    <source>
        <dbReference type="ARBA" id="ARBA00022692"/>
    </source>
</evidence>
<evidence type="ECO:0008006" key="19">
    <source>
        <dbReference type="Google" id="ProtNLM"/>
    </source>
</evidence>
<keyword evidence="10" id="KW-1133">Transmembrane helix</keyword>
<dbReference type="FunFam" id="3.80.10.10:FF:000275">
    <property type="entry name" value="Leucine-rich repeat receptor-like protein kinase"/>
    <property type="match status" value="1"/>
</dbReference>
<dbReference type="Pfam" id="PF08263">
    <property type="entry name" value="LRRNT_2"/>
    <property type="match status" value="2"/>
</dbReference>
<keyword evidence="9" id="KW-0067">ATP-binding</keyword>
<accession>A0AA38WBM0</accession>
<keyword evidence="4" id="KW-0433">Leucine-rich repeat</keyword>
<keyword evidence="6" id="KW-0732">Signal</keyword>
<keyword evidence="12" id="KW-0675">Receptor</keyword>
<dbReference type="SMART" id="SM00365">
    <property type="entry name" value="LRR_SD22"/>
    <property type="match status" value="10"/>
</dbReference>